<reference evidence="1 2" key="1">
    <citation type="journal article" date="2024" name="G3 (Bethesda)">
        <title>Genome assembly of Hibiscus sabdariffa L. provides insights into metabolisms of medicinal natural products.</title>
        <authorList>
            <person name="Kim T."/>
        </authorList>
    </citation>
    <scope>NUCLEOTIDE SEQUENCE [LARGE SCALE GENOMIC DNA]</scope>
    <source>
        <strain evidence="1">TK-2024</strain>
        <tissue evidence="1">Old leaves</tissue>
    </source>
</reference>
<protein>
    <submittedName>
        <fullName evidence="1">Uncharacterized protein</fullName>
    </submittedName>
</protein>
<dbReference type="Proteomes" id="UP001472677">
    <property type="component" value="Unassembled WGS sequence"/>
</dbReference>
<keyword evidence="2" id="KW-1185">Reference proteome</keyword>
<comment type="caution">
    <text evidence="1">The sequence shown here is derived from an EMBL/GenBank/DDBJ whole genome shotgun (WGS) entry which is preliminary data.</text>
</comment>
<organism evidence="1 2">
    <name type="scientific">Hibiscus sabdariffa</name>
    <name type="common">roselle</name>
    <dbReference type="NCBI Taxonomy" id="183260"/>
    <lineage>
        <taxon>Eukaryota</taxon>
        <taxon>Viridiplantae</taxon>
        <taxon>Streptophyta</taxon>
        <taxon>Embryophyta</taxon>
        <taxon>Tracheophyta</taxon>
        <taxon>Spermatophyta</taxon>
        <taxon>Magnoliopsida</taxon>
        <taxon>eudicotyledons</taxon>
        <taxon>Gunneridae</taxon>
        <taxon>Pentapetalae</taxon>
        <taxon>rosids</taxon>
        <taxon>malvids</taxon>
        <taxon>Malvales</taxon>
        <taxon>Malvaceae</taxon>
        <taxon>Malvoideae</taxon>
        <taxon>Hibiscus</taxon>
    </lineage>
</organism>
<sequence length="107" mass="12215">MKCVKGVVDWSLDIYTSQIIRKDGDDDGLGDGVSLGDFSRSIWTQERRGQTRTCFAVEENFGICRDGWIKGPWAMAMAVITRCLAHYCSWWKNKHPWTRTVLLLAST</sequence>
<evidence type="ECO:0000313" key="2">
    <source>
        <dbReference type="Proteomes" id="UP001472677"/>
    </source>
</evidence>
<evidence type="ECO:0000313" key="1">
    <source>
        <dbReference type="EMBL" id="KAK8551060.1"/>
    </source>
</evidence>
<dbReference type="EMBL" id="JBBPBM010000020">
    <property type="protein sequence ID" value="KAK8551060.1"/>
    <property type="molecule type" value="Genomic_DNA"/>
</dbReference>
<name>A0ABR2E1K1_9ROSI</name>
<accession>A0ABR2E1K1</accession>
<proteinExistence type="predicted"/>
<gene>
    <name evidence="1" type="ORF">V6N12_039729</name>
</gene>